<sequence length="97" mass="10931">MVALLLIIGAAQAVTTFAWAYEDLIIRFGKVFELDSFALVQLMSMWSVTKLYPPSISNRSSSYFGTRVWILSKKNMYLTVSILLSAVVVFVTRISED</sequence>
<accession>A0ABR1JMB2</accession>
<protein>
    <submittedName>
        <fullName evidence="2">Uncharacterized protein</fullName>
    </submittedName>
</protein>
<dbReference type="Proteomes" id="UP001498398">
    <property type="component" value="Unassembled WGS sequence"/>
</dbReference>
<evidence type="ECO:0000313" key="3">
    <source>
        <dbReference type="Proteomes" id="UP001498398"/>
    </source>
</evidence>
<evidence type="ECO:0000313" key="2">
    <source>
        <dbReference type="EMBL" id="KAK7464091.1"/>
    </source>
</evidence>
<comment type="caution">
    <text evidence="2">The sequence shown here is derived from an EMBL/GenBank/DDBJ whole genome shotgun (WGS) entry which is preliminary data.</text>
</comment>
<keyword evidence="1" id="KW-0472">Membrane</keyword>
<gene>
    <name evidence="2" type="ORF">VKT23_006252</name>
</gene>
<evidence type="ECO:0000256" key="1">
    <source>
        <dbReference type="SAM" id="Phobius"/>
    </source>
</evidence>
<keyword evidence="1" id="KW-0812">Transmembrane</keyword>
<reference evidence="2 3" key="1">
    <citation type="submission" date="2024-01" db="EMBL/GenBank/DDBJ databases">
        <title>A draft genome for the cacao thread blight pathogen Marasmiellus scandens.</title>
        <authorList>
            <person name="Baruah I.K."/>
            <person name="Leung J."/>
            <person name="Bukari Y."/>
            <person name="Amoako-Attah I."/>
            <person name="Meinhardt L.W."/>
            <person name="Bailey B.A."/>
            <person name="Cohen S.P."/>
        </authorList>
    </citation>
    <scope>NUCLEOTIDE SEQUENCE [LARGE SCALE GENOMIC DNA]</scope>
    <source>
        <strain evidence="2 3">GH-19</strain>
    </source>
</reference>
<keyword evidence="1" id="KW-1133">Transmembrane helix</keyword>
<name>A0ABR1JMB2_9AGAR</name>
<proteinExistence type="predicted"/>
<dbReference type="EMBL" id="JBANRG010000008">
    <property type="protein sequence ID" value="KAK7464091.1"/>
    <property type="molecule type" value="Genomic_DNA"/>
</dbReference>
<organism evidence="2 3">
    <name type="scientific">Marasmiellus scandens</name>
    <dbReference type="NCBI Taxonomy" id="2682957"/>
    <lineage>
        <taxon>Eukaryota</taxon>
        <taxon>Fungi</taxon>
        <taxon>Dikarya</taxon>
        <taxon>Basidiomycota</taxon>
        <taxon>Agaricomycotina</taxon>
        <taxon>Agaricomycetes</taxon>
        <taxon>Agaricomycetidae</taxon>
        <taxon>Agaricales</taxon>
        <taxon>Marasmiineae</taxon>
        <taxon>Omphalotaceae</taxon>
        <taxon>Marasmiellus</taxon>
    </lineage>
</organism>
<keyword evidence="3" id="KW-1185">Reference proteome</keyword>
<feature type="transmembrane region" description="Helical" evidence="1">
    <location>
        <begin position="75"/>
        <end position="94"/>
    </location>
</feature>